<dbReference type="Gramene" id="KJB83150">
    <property type="protein sequence ID" value="KJB83150"/>
    <property type="gene ID" value="B456_013G231700"/>
</dbReference>
<name>A0A0D2VHK7_GOSRA</name>
<sequence>MQSKPNSPLAALLAPSSIILDSRNSKVKCKAAANVSGDSPTPKGMNQYERIIETSTTLFPVWVTLGAIVGIYKPAAVKFSSFVLLLVNNDSNAD</sequence>
<dbReference type="EMBL" id="CM001752">
    <property type="protein sequence ID" value="KJB83150.1"/>
    <property type="molecule type" value="Genomic_DNA"/>
</dbReference>
<dbReference type="STRING" id="29730.A0A0D2VHK7"/>
<protein>
    <submittedName>
        <fullName evidence="1">Uncharacterized protein</fullName>
    </submittedName>
</protein>
<evidence type="ECO:0000313" key="2">
    <source>
        <dbReference type="Proteomes" id="UP000032304"/>
    </source>
</evidence>
<dbReference type="AlphaFoldDB" id="A0A0D2VHK7"/>
<dbReference type="Proteomes" id="UP000032304">
    <property type="component" value="Chromosome 13"/>
</dbReference>
<accession>A0A0D2VHK7</accession>
<proteinExistence type="predicted"/>
<dbReference type="Gramene" id="KJB83151">
    <property type="protein sequence ID" value="KJB83151"/>
    <property type="gene ID" value="B456_013G231700"/>
</dbReference>
<evidence type="ECO:0000313" key="1">
    <source>
        <dbReference type="EMBL" id="KJB83151.1"/>
    </source>
</evidence>
<keyword evidence="2" id="KW-1185">Reference proteome</keyword>
<dbReference type="eggNOG" id="KOG2718">
    <property type="taxonomic scope" value="Eukaryota"/>
</dbReference>
<organism evidence="1 2">
    <name type="scientific">Gossypium raimondii</name>
    <name type="common">Peruvian cotton</name>
    <name type="synonym">Gossypium klotzschianum subsp. raimondii</name>
    <dbReference type="NCBI Taxonomy" id="29730"/>
    <lineage>
        <taxon>Eukaryota</taxon>
        <taxon>Viridiplantae</taxon>
        <taxon>Streptophyta</taxon>
        <taxon>Embryophyta</taxon>
        <taxon>Tracheophyta</taxon>
        <taxon>Spermatophyta</taxon>
        <taxon>Magnoliopsida</taxon>
        <taxon>eudicotyledons</taxon>
        <taxon>Gunneridae</taxon>
        <taxon>Pentapetalae</taxon>
        <taxon>rosids</taxon>
        <taxon>malvids</taxon>
        <taxon>Malvales</taxon>
        <taxon>Malvaceae</taxon>
        <taxon>Malvoideae</taxon>
        <taxon>Gossypium</taxon>
    </lineage>
</organism>
<reference evidence="1 2" key="1">
    <citation type="journal article" date="2012" name="Nature">
        <title>Repeated polyploidization of Gossypium genomes and the evolution of spinnable cotton fibres.</title>
        <authorList>
            <person name="Paterson A.H."/>
            <person name="Wendel J.F."/>
            <person name="Gundlach H."/>
            <person name="Guo H."/>
            <person name="Jenkins J."/>
            <person name="Jin D."/>
            <person name="Llewellyn D."/>
            <person name="Showmaker K.C."/>
            <person name="Shu S."/>
            <person name="Udall J."/>
            <person name="Yoo M.J."/>
            <person name="Byers R."/>
            <person name="Chen W."/>
            <person name="Doron-Faigenboim A."/>
            <person name="Duke M.V."/>
            <person name="Gong L."/>
            <person name="Grimwood J."/>
            <person name="Grover C."/>
            <person name="Grupp K."/>
            <person name="Hu G."/>
            <person name="Lee T.H."/>
            <person name="Li J."/>
            <person name="Lin L."/>
            <person name="Liu T."/>
            <person name="Marler B.S."/>
            <person name="Page J.T."/>
            <person name="Roberts A.W."/>
            <person name="Romanel E."/>
            <person name="Sanders W.S."/>
            <person name="Szadkowski E."/>
            <person name="Tan X."/>
            <person name="Tang H."/>
            <person name="Xu C."/>
            <person name="Wang J."/>
            <person name="Wang Z."/>
            <person name="Zhang D."/>
            <person name="Zhang L."/>
            <person name="Ashrafi H."/>
            <person name="Bedon F."/>
            <person name="Bowers J.E."/>
            <person name="Brubaker C.L."/>
            <person name="Chee P.W."/>
            <person name="Das S."/>
            <person name="Gingle A.R."/>
            <person name="Haigler C.H."/>
            <person name="Harker D."/>
            <person name="Hoffmann L.V."/>
            <person name="Hovav R."/>
            <person name="Jones D.C."/>
            <person name="Lemke C."/>
            <person name="Mansoor S."/>
            <person name="ur Rahman M."/>
            <person name="Rainville L.N."/>
            <person name="Rambani A."/>
            <person name="Reddy U.K."/>
            <person name="Rong J.K."/>
            <person name="Saranga Y."/>
            <person name="Scheffler B.E."/>
            <person name="Scheffler J.A."/>
            <person name="Stelly D.M."/>
            <person name="Triplett B.A."/>
            <person name="Van Deynze A."/>
            <person name="Vaslin M.F."/>
            <person name="Waghmare V.N."/>
            <person name="Walford S.A."/>
            <person name="Wright R.J."/>
            <person name="Zaki E.A."/>
            <person name="Zhang T."/>
            <person name="Dennis E.S."/>
            <person name="Mayer K.F."/>
            <person name="Peterson D.G."/>
            <person name="Rokhsar D.S."/>
            <person name="Wang X."/>
            <person name="Schmutz J."/>
        </authorList>
    </citation>
    <scope>NUCLEOTIDE SEQUENCE [LARGE SCALE GENOMIC DNA]</scope>
</reference>
<dbReference type="EMBL" id="CM001752">
    <property type="protein sequence ID" value="KJB83151.1"/>
    <property type="molecule type" value="Genomic_DNA"/>
</dbReference>
<gene>
    <name evidence="1" type="ORF">B456_013G231700</name>
</gene>